<dbReference type="InterPro" id="IPR035944">
    <property type="entry name" value="YfbM-like_sf"/>
</dbReference>
<dbReference type="Gene3D" id="3.40.1760.10">
    <property type="entry name" value="YfbM-like super family"/>
    <property type="match status" value="1"/>
</dbReference>
<comment type="caution">
    <text evidence="1">The sequence shown here is derived from an EMBL/GenBank/DDBJ whole genome shotgun (WGS) entry which is preliminary data.</text>
</comment>
<dbReference type="RefSeq" id="WP_208274584.1">
    <property type="nucleotide sequence ID" value="NZ_BAAAGM010000118.1"/>
</dbReference>
<name>A0ABS3RGD1_9ACTN</name>
<dbReference type="InterPro" id="IPR015068">
    <property type="entry name" value="DUF1877"/>
</dbReference>
<dbReference type="Pfam" id="PF08974">
    <property type="entry name" value="DUF1877"/>
    <property type="match status" value="1"/>
</dbReference>
<organism evidence="1 2">
    <name type="scientific">Actinomadura nitritigenes</name>
    <dbReference type="NCBI Taxonomy" id="134602"/>
    <lineage>
        <taxon>Bacteria</taxon>
        <taxon>Bacillati</taxon>
        <taxon>Actinomycetota</taxon>
        <taxon>Actinomycetes</taxon>
        <taxon>Streptosporangiales</taxon>
        <taxon>Thermomonosporaceae</taxon>
        <taxon>Actinomadura</taxon>
    </lineage>
</organism>
<dbReference type="Proteomes" id="UP000666915">
    <property type="component" value="Unassembled WGS sequence"/>
</dbReference>
<sequence length="156" mass="17180">MSVLGDIARVSPVELDRLRSAPDTYGYLSREVPTCDLDRYWDCLRFVMDAAAFQVNPIGGRPYPDERSAWGHGMPHTNSCALTVDEVRQAATQLAATPFPALAVHLAASDTVALYPDNYDWASPTIQNNAADYYRTLVTFFQEAVAAGQCTVFWAA</sequence>
<gene>
    <name evidence="1" type="ORF">J4557_48085</name>
</gene>
<reference evidence="1 2" key="1">
    <citation type="submission" date="2021-03" db="EMBL/GenBank/DDBJ databases">
        <authorList>
            <person name="Kanchanasin P."/>
            <person name="Saeng-In P."/>
            <person name="Phongsopitanun W."/>
            <person name="Yuki M."/>
            <person name="Kudo T."/>
            <person name="Ohkuma M."/>
            <person name="Tanasupawat S."/>
        </authorList>
    </citation>
    <scope>NUCLEOTIDE SEQUENCE [LARGE SCALE GENOMIC DNA]</scope>
    <source>
        <strain evidence="1 2">L46</strain>
    </source>
</reference>
<keyword evidence="2" id="KW-1185">Reference proteome</keyword>
<dbReference type="SUPFAM" id="SSF111069">
    <property type="entry name" value="Hypothetical protein yfbM"/>
    <property type="match status" value="1"/>
</dbReference>
<proteinExistence type="predicted"/>
<evidence type="ECO:0000313" key="1">
    <source>
        <dbReference type="EMBL" id="MBO2445287.1"/>
    </source>
</evidence>
<evidence type="ECO:0000313" key="2">
    <source>
        <dbReference type="Proteomes" id="UP000666915"/>
    </source>
</evidence>
<dbReference type="EMBL" id="JAGEOK010000070">
    <property type="protein sequence ID" value="MBO2445287.1"/>
    <property type="molecule type" value="Genomic_DNA"/>
</dbReference>
<protein>
    <submittedName>
        <fullName evidence="1">DUF1877 family protein</fullName>
    </submittedName>
</protein>
<accession>A0ABS3RGD1</accession>